<accession>A0ABP8Y9J4</accession>
<dbReference type="Proteomes" id="UP001499882">
    <property type="component" value="Unassembled WGS sequence"/>
</dbReference>
<reference evidence="2" key="1">
    <citation type="journal article" date="2019" name="Int. J. Syst. Evol. Microbiol.">
        <title>The Global Catalogue of Microorganisms (GCM) 10K type strain sequencing project: providing services to taxonomists for standard genome sequencing and annotation.</title>
        <authorList>
            <consortium name="The Broad Institute Genomics Platform"/>
            <consortium name="The Broad Institute Genome Sequencing Center for Infectious Disease"/>
            <person name="Wu L."/>
            <person name="Ma J."/>
        </authorList>
    </citation>
    <scope>NUCLEOTIDE SEQUENCE [LARGE SCALE GENOMIC DNA]</scope>
    <source>
        <strain evidence="2">JCM 18532</strain>
    </source>
</reference>
<organism evidence="1 2">
    <name type="scientific">Nocardioides endophyticus</name>
    <dbReference type="NCBI Taxonomy" id="1353775"/>
    <lineage>
        <taxon>Bacteria</taxon>
        <taxon>Bacillati</taxon>
        <taxon>Actinomycetota</taxon>
        <taxon>Actinomycetes</taxon>
        <taxon>Propionibacteriales</taxon>
        <taxon>Nocardioidaceae</taxon>
        <taxon>Nocardioides</taxon>
    </lineage>
</organism>
<evidence type="ECO:0008006" key="3">
    <source>
        <dbReference type="Google" id="ProtNLM"/>
    </source>
</evidence>
<evidence type="ECO:0000313" key="1">
    <source>
        <dbReference type="EMBL" id="GAA4722511.1"/>
    </source>
</evidence>
<comment type="caution">
    <text evidence="1">The sequence shown here is derived from an EMBL/GenBank/DDBJ whole genome shotgun (WGS) entry which is preliminary data.</text>
</comment>
<name>A0ABP8Y9J4_9ACTN</name>
<dbReference type="RefSeq" id="WP_345524512.1">
    <property type="nucleotide sequence ID" value="NZ_BAABKN010000002.1"/>
</dbReference>
<evidence type="ECO:0000313" key="2">
    <source>
        <dbReference type="Proteomes" id="UP001499882"/>
    </source>
</evidence>
<protein>
    <recommendedName>
        <fullName evidence="3">SRPBCC family protein</fullName>
    </recommendedName>
</protein>
<sequence length="189" mass="20951">MTMALPLTWGATPVEVRRPYAADHLVDGTILSMTRGISVAAPVELTWRWLCQIAVAPYSYDWIDNRGHKSPRFLTPGADRLVLGQRMAVVFKLVAFDAPRHWTAVTTPAGRRLLGAVAVTYAVEPFETVAAQPPQEPPAEHSSRIVCRIVVAQDGPVGWVWSRLLAWGDLVMMRKQLRTLKALAERDAS</sequence>
<dbReference type="EMBL" id="BAABKN010000002">
    <property type="protein sequence ID" value="GAA4722511.1"/>
    <property type="molecule type" value="Genomic_DNA"/>
</dbReference>
<gene>
    <name evidence="1" type="ORF">GCM10023350_00780</name>
</gene>
<keyword evidence="2" id="KW-1185">Reference proteome</keyword>
<proteinExistence type="predicted"/>